<dbReference type="InterPro" id="IPR029026">
    <property type="entry name" value="tRNA_m1G_MTases_N"/>
</dbReference>
<keyword evidence="3 5" id="KW-0949">S-adenosyl-L-methionine</keyword>
<keyword evidence="1 5" id="KW-0489">Methyltransferase</keyword>
<dbReference type="EMBL" id="CM001436">
    <property type="protein sequence ID" value="EHQ35680.1"/>
    <property type="molecule type" value="Genomic_DNA"/>
</dbReference>
<dbReference type="CDD" id="cd18081">
    <property type="entry name" value="RlmH-like"/>
    <property type="match status" value="1"/>
</dbReference>
<dbReference type="NCBIfam" id="TIGR00246">
    <property type="entry name" value="tRNA_RlmH_YbeA"/>
    <property type="match status" value="1"/>
</dbReference>
<name>H1Z3T1_9EURY</name>
<keyword evidence="5" id="KW-0963">Cytoplasm</keyword>
<dbReference type="OrthoDB" id="111266at2157"/>
<dbReference type="RefSeq" id="WP_004077435.1">
    <property type="nucleotide sequence ID" value="NZ_CM001436.1"/>
</dbReference>
<feature type="binding site" evidence="5">
    <location>
        <position position="110"/>
    </location>
    <ligand>
        <name>S-adenosyl-L-methionine</name>
        <dbReference type="ChEBI" id="CHEBI:59789"/>
    </ligand>
</feature>
<comment type="similarity">
    <text evidence="4 5">Belongs to the RNA methyltransferase RlmH family.</text>
</comment>
<comment type="catalytic activity">
    <reaction evidence="5">
        <text>pseudouridine(1915) in 23S rRNA + S-adenosyl-L-methionine = N(3)-methylpseudouridine(1915) in 23S rRNA + S-adenosyl-L-homocysteine + H(+)</text>
        <dbReference type="Rhea" id="RHEA:42752"/>
        <dbReference type="Rhea" id="RHEA-COMP:10221"/>
        <dbReference type="Rhea" id="RHEA-COMP:10222"/>
        <dbReference type="ChEBI" id="CHEBI:15378"/>
        <dbReference type="ChEBI" id="CHEBI:57856"/>
        <dbReference type="ChEBI" id="CHEBI:59789"/>
        <dbReference type="ChEBI" id="CHEBI:65314"/>
        <dbReference type="ChEBI" id="CHEBI:74486"/>
        <dbReference type="EC" id="2.1.1.177"/>
    </reaction>
</comment>
<proteinExistence type="inferred from homology"/>
<dbReference type="AlphaFoldDB" id="H1Z3T1"/>
<dbReference type="PANTHER" id="PTHR33603:SF1">
    <property type="entry name" value="RIBOSOMAL RNA LARGE SUBUNIT METHYLTRANSFERASE H"/>
    <property type="match status" value="1"/>
</dbReference>
<evidence type="ECO:0000256" key="5">
    <source>
        <dbReference type="HAMAP-Rule" id="MF_00658"/>
    </source>
</evidence>
<keyword evidence="5" id="KW-0698">rRNA processing</keyword>
<evidence type="ECO:0000256" key="2">
    <source>
        <dbReference type="ARBA" id="ARBA00022679"/>
    </source>
</evidence>
<dbReference type="HOGENOM" id="CLU_100552_0_0_2"/>
<dbReference type="InterPro" id="IPR003742">
    <property type="entry name" value="RlmH-like"/>
</dbReference>
<dbReference type="Pfam" id="PF02590">
    <property type="entry name" value="SPOUT_MTase"/>
    <property type="match status" value="1"/>
</dbReference>
<dbReference type="GO" id="GO:0005737">
    <property type="term" value="C:cytoplasm"/>
    <property type="evidence" value="ECO:0007669"/>
    <property type="project" value="UniProtKB-SubCell"/>
</dbReference>
<evidence type="ECO:0000313" key="7">
    <source>
        <dbReference type="Proteomes" id="UP000005741"/>
    </source>
</evidence>
<dbReference type="PIRSF" id="PIRSF004505">
    <property type="entry name" value="MT_bac"/>
    <property type="match status" value="1"/>
</dbReference>
<dbReference type="EC" id="2.1.1.177" evidence="5"/>
<dbReference type="InParanoid" id="H1Z3T1"/>
<protein>
    <recommendedName>
        <fullName evidence="5">Putative ribosomal RNA large subunit methyltransferase H</fullName>
        <ecNumber evidence="5">2.1.1.177</ecNumber>
    </recommendedName>
    <alternativeName>
        <fullName evidence="5">23S rRNA (pseudouridine1915-N3)-methyltransferase</fullName>
    </alternativeName>
    <alternativeName>
        <fullName evidence="5">rRNA (pseudouridine-N3-)-methyltransferase RlmH</fullName>
    </alternativeName>
</protein>
<dbReference type="InterPro" id="IPR029028">
    <property type="entry name" value="Alpha/beta_knot_MTases"/>
</dbReference>
<evidence type="ECO:0000256" key="4">
    <source>
        <dbReference type="ARBA" id="ARBA00038303"/>
    </source>
</evidence>
<organism evidence="6 7">
    <name type="scientific">Methanoplanus limicola DSM 2279</name>
    <dbReference type="NCBI Taxonomy" id="937775"/>
    <lineage>
        <taxon>Archaea</taxon>
        <taxon>Methanobacteriati</taxon>
        <taxon>Methanobacteriota</taxon>
        <taxon>Stenosarchaea group</taxon>
        <taxon>Methanomicrobia</taxon>
        <taxon>Methanomicrobiales</taxon>
        <taxon>Methanomicrobiaceae</taxon>
        <taxon>Methanoplanus</taxon>
    </lineage>
</organism>
<evidence type="ECO:0000256" key="1">
    <source>
        <dbReference type="ARBA" id="ARBA00022603"/>
    </source>
</evidence>
<dbReference type="NCBIfam" id="NF000985">
    <property type="entry name" value="PRK00103.1-3"/>
    <property type="match status" value="1"/>
</dbReference>
<dbReference type="STRING" id="937775.Metlim_1579"/>
<dbReference type="Gene3D" id="3.40.1280.10">
    <property type="match status" value="1"/>
</dbReference>
<comment type="function">
    <text evidence="5">Specifically methylates the pseudouridine at position 1915 (m3Psi1915) in 23S rRNA.</text>
</comment>
<reference evidence="6 7" key="1">
    <citation type="submission" date="2011-10" db="EMBL/GenBank/DDBJ databases">
        <title>The Improved High-Quality Draft genome of Methanoplanus limicola DSM 2279.</title>
        <authorList>
            <consortium name="US DOE Joint Genome Institute (JGI-PGF)"/>
            <person name="Lucas S."/>
            <person name="Copeland A."/>
            <person name="Lapidus A."/>
            <person name="Glavina del Rio T."/>
            <person name="Dalin E."/>
            <person name="Tice H."/>
            <person name="Bruce D."/>
            <person name="Goodwin L."/>
            <person name="Pitluck S."/>
            <person name="Peters L."/>
            <person name="Mikhailova N."/>
            <person name="Lu M."/>
            <person name="Kyrpides N."/>
            <person name="Mavromatis K."/>
            <person name="Ivanova N."/>
            <person name="Markowitz V."/>
            <person name="Cheng J.-F."/>
            <person name="Hugenholtz P."/>
            <person name="Woyke T."/>
            <person name="Wu D."/>
            <person name="Wirth R."/>
            <person name="Brambilla E.-M."/>
            <person name="Klenk H.-P."/>
            <person name="Eisen J.A."/>
        </authorList>
    </citation>
    <scope>NUCLEOTIDE SEQUENCE [LARGE SCALE GENOMIC DNA]</scope>
    <source>
        <strain evidence="6 7">DSM 2279</strain>
    </source>
</reference>
<dbReference type="PATRIC" id="fig|937775.9.peg.1784"/>
<comment type="subcellular location">
    <subcellularLocation>
        <location evidence="5">Cytoplasm</location>
    </subcellularLocation>
</comment>
<gene>
    <name evidence="5" type="primary">rlmH</name>
    <name evidence="6" type="ORF">Metlim_1579</name>
</gene>
<dbReference type="PANTHER" id="PTHR33603">
    <property type="entry name" value="METHYLTRANSFERASE"/>
    <property type="match status" value="1"/>
</dbReference>
<feature type="binding site" evidence="5">
    <location>
        <begin position="129"/>
        <end position="134"/>
    </location>
    <ligand>
        <name>S-adenosyl-L-methionine</name>
        <dbReference type="ChEBI" id="CHEBI:59789"/>
    </ligand>
</feature>
<keyword evidence="2 5" id="KW-0808">Transferase</keyword>
<accession>H1Z3T1</accession>
<dbReference type="Proteomes" id="UP000005741">
    <property type="component" value="Chromosome"/>
</dbReference>
<evidence type="ECO:0000313" key="6">
    <source>
        <dbReference type="EMBL" id="EHQ35680.1"/>
    </source>
</evidence>
<dbReference type="GO" id="GO:0070038">
    <property type="term" value="F:rRNA (pseudouridine-N3-)-methyltransferase activity"/>
    <property type="evidence" value="ECO:0007669"/>
    <property type="project" value="UniProtKB-UniRule"/>
</dbReference>
<evidence type="ECO:0000256" key="3">
    <source>
        <dbReference type="ARBA" id="ARBA00022691"/>
    </source>
</evidence>
<keyword evidence="7" id="KW-1185">Reference proteome</keyword>
<dbReference type="HAMAP" id="MF_00658">
    <property type="entry name" value="23SrRNA_methyltr_H"/>
    <property type="match status" value="1"/>
</dbReference>
<feature type="binding site" evidence="5">
    <location>
        <position position="78"/>
    </location>
    <ligand>
        <name>S-adenosyl-L-methionine</name>
        <dbReference type="ChEBI" id="CHEBI:59789"/>
    </ligand>
</feature>
<sequence length="161" mass="18480">MPAQVRIIAIGKIKERYISEGIEEYLKRLRPYAGTEIMQVPDESIPEKASPATEKSILNKEGDKVLKYIGCEDFVILLDLWGKEYSSENIAEIISEQELSCRGKIIFCIGGSLGVSDALKSRADIRWKLSSLTFPHQFVRLLIVEQIYRAFKISRKEKYHR</sequence>
<dbReference type="SUPFAM" id="SSF75217">
    <property type="entry name" value="alpha/beta knot"/>
    <property type="match status" value="1"/>
</dbReference>